<sequence>MYTLHKVKIKVSDFVTADYTGKFVKALLINANPSFQEVFENPSYPTPKPIRITPLLRGDDTFPTEAIYPKSFKKPEGKINIDIRGEYYFLVGIRSDLNQQFMLALSKLFTGLTFKYGEFEVNVSATGYEQFPVDFPKYYDYLVVKFISPSVFNDPFSRIAGLKRKRSKGLLQFHPSFSQLTFMSC</sequence>
<dbReference type="RefSeq" id="WP_369610176.1">
    <property type="nucleotide sequence ID" value="NZ_AP031322.1"/>
</dbReference>
<gene>
    <name evidence="1" type="ORF">SJAV_26340</name>
</gene>
<protein>
    <submittedName>
        <fullName evidence="1">Uncharacterized protein</fullName>
    </submittedName>
</protein>
<accession>A0AAT9GUX2</accession>
<dbReference type="AlphaFoldDB" id="A0AAT9GUX2"/>
<dbReference type="EMBL" id="AP031322">
    <property type="protein sequence ID" value="BFH74690.1"/>
    <property type="molecule type" value="Genomic_DNA"/>
</dbReference>
<name>A0AAT9GUX2_9CREN</name>
<organism evidence="1">
    <name type="scientific">Sulfurisphaera javensis</name>
    <dbReference type="NCBI Taxonomy" id="2049879"/>
    <lineage>
        <taxon>Archaea</taxon>
        <taxon>Thermoproteota</taxon>
        <taxon>Thermoprotei</taxon>
        <taxon>Sulfolobales</taxon>
        <taxon>Sulfolobaceae</taxon>
        <taxon>Sulfurisphaera</taxon>
    </lineage>
</organism>
<dbReference type="GeneID" id="92355589"/>
<reference evidence="1" key="1">
    <citation type="submission" date="2024-03" db="EMBL/GenBank/DDBJ databases">
        <title>Complete genome sequence of Sulfurisphaera javensis strain KD-1.</title>
        <authorList>
            <person name="Sakai H."/>
            <person name="Nur N."/>
            <person name="Suwanto A."/>
            <person name="Kurosawa N."/>
        </authorList>
    </citation>
    <scope>NUCLEOTIDE SEQUENCE</scope>
    <source>
        <strain evidence="1">KD-1</strain>
    </source>
</reference>
<dbReference type="KEGG" id="sjv:SJAV_26340"/>
<proteinExistence type="predicted"/>
<evidence type="ECO:0000313" key="1">
    <source>
        <dbReference type="EMBL" id="BFH74690.1"/>
    </source>
</evidence>